<dbReference type="Gene3D" id="1.10.340.30">
    <property type="entry name" value="Hypothetical protein, domain 2"/>
    <property type="match status" value="1"/>
</dbReference>
<evidence type="ECO:0000313" key="6">
    <source>
        <dbReference type="Proteomes" id="UP000295244"/>
    </source>
</evidence>
<comment type="similarity">
    <text evidence="1">Belongs to the type-1 OGG1 family.</text>
</comment>
<dbReference type="Proteomes" id="UP000295244">
    <property type="component" value="Unassembled WGS sequence"/>
</dbReference>
<sequence>MVEISDTAEFPLAGPGGEPVDLRRTFISNGITLLPPMSVDEESWTFEVTVPVTGGRARTVRLSEGRPGYGVAGIAGDPPGPGERAEVLGTVRHVLRLDEDLSEFYGFIAGDPELSWAATGAGRIVRSPTVFEEVVKTVCTTNCAWSATERMVGALVEHLGARAPGAPESGPAGRAFPTPAAMAEAGEGFYRDVARAGYRGRYLMSLARSVAAGGLDLEALGRAGPEELPDEEVARRLLALPGVGPYAAAHIMMQLGRYSRLILDSWTRPTYARLAGVEAAEDQEIEEKFRRYGRYAGLAFWLYLTRDWLREP</sequence>
<protein>
    <recommendedName>
        <fullName evidence="2">DNA-(apurinic or apyrimidinic site) lyase</fullName>
        <ecNumber evidence="2">4.2.99.18</ecNumber>
    </recommendedName>
</protein>
<evidence type="ECO:0000256" key="3">
    <source>
        <dbReference type="ARBA" id="ARBA00044632"/>
    </source>
</evidence>
<dbReference type="GO" id="GO:0006285">
    <property type="term" value="P:base-excision repair, AP site formation"/>
    <property type="evidence" value="ECO:0007669"/>
    <property type="project" value="TreeGrafter"/>
</dbReference>
<evidence type="ECO:0000256" key="2">
    <source>
        <dbReference type="ARBA" id="ARBA00012720"/>
    </source>
</evidence>
<comment type="caution">
    <text evidence="5">The sequence shown here is derived from an EMBL/GenBank/DDBJ whole genome shotgun (WGS) entry which is preliminary data.</text>
</comment>
<accession>A0A4R1BCL3</accession>
<dbReference type="GO" id="GO:0140078">
    <property type="term" value="F:class I DNA-(apurinic or apyrimidinic site) endonuclease activity"/>
    <property type="evidence" value="ECO:0007669"/>
    <property type="project" value="UniProtKB-EC"/>
</dbReference>
<dbReference type="GO" id="GO:0034039">
    <property type="term" value="F:8-oxo-7,8-dihydroguanine DNA N-glycosylase activity"/>
    <property type="evidence" value="ECO:0007669"/>
    <property type="project" value="TreeGrafter"/>
</dbReference>
<keyword evidence="6" id="KW-1185">Reference proteome</keyword>
<dbReference type="OrthoDB" id="9798522at2"/>
<dbReference type="CDD" id="cd00056">
    <property type="entry name" value="ENDO3c"/>
    <property type="match status" value="1"/>
</dbReference>
<comment type="catalytic activity">
    <reaction evidence="3">
        <text>2'-deoxyribonucleotide-(2'-deoxyribose 5'-phosphate)-2'-deoxyribonucleotide-DNA = a 3'-end 2'-deoxyribonucleotide-(2,3-dehydro-2,3-deoxyribose 5'-phosphate)-DNA + a 5'-end 5'-phospho-2'-deoxyribonucleoside-DNA + H(+)</text>
        <dbReference type="Rhea" id="RHEA:66592"/>
        <dbReference type="Rhea" id="RHEA-COMP:13180"/>
        <dbReference type="Rhea" id="RHEA-COMP:16897"/>
        <dbReference type="Rhea" id="RHEA-COMP:17067"/>
        <dbReference type="ChEBI" id="CHEBI:15378"/>
        <dbReference type="ChEBI" id="CHEBI:136412"/>
        <dbReference type="ChEBI" id="CHEBI:157695"/>
        <dbReference type="ChEBI" id="CHEBI:167181"/>
        <dbReference type="EC" id="4.2.99.18"/>
    </reaction>
</comment>
<name>A0A4R1BCL3_9ACTN</name>
<dbReference type="SUPFAM" id="SSF48150">
    <property type="entry name" value="DNA-glycosylase"/>
    <property type="match status" value="1"/>
</dbReference>
<organism evidence="5 6">
    <name type="scientific">Rubrobacter taiwanensis</name>
    <dbReference type="NCBI Taxonomy" id="185139"/>
    <lineage>
        <taxon>Bacteria</taxon>
        <taxon>Bacillati</taxon>
        <taxon>Actinomycetota</taxon>
        <taxon>Rubrobacteria</taxon>
        <taxon>Rubrobacterales</taxon>
        <taxon>Rubrobacteraceae</taxon>
        <taxon>Rubrobacter</taxon>
    </lineage>
</organism>
<dbReference type="PANTHER" id="PTHR10242:SF4">
    <property type="entry name" value="OS07G0657600 PROTEIN"/>
    <property type="match status" value="1"/>
</dbReference>
<evidence type="ECO:0000259" key="4">
    <source>
        <dbReference type="SMART" id="SM00478"/>
    </source>
</evidence>
<reference evidence="5 6" key="1">
    <citation type="submission" date="2019-03" db="EMBL/GenBank/DDBJ databases">
        <title>Whole genome sequence of a novel Rubrobacter taiwanensis strain, isolated from Yellowstone National Park.</title>
        <authorList>
            <person name="Freed S."/>
            <person name="Ramaley R.F."/>
            <person name="Kyndt J.A."/>
        </authorList>
    </citation>
    <scope>NUCLEOTIDE SEQUENCE [LARGE SCALE GENOMIC DNA]</scope>
    <source>
        <strain evidence="5 6">Yellowstone</strain>
    </source>
</reference>
<dbReference type="EC" id="4.2.99.18" evidence="2"/>
<dbReference type="EMBL" id="SKBU01000031">
    <property type="protein sequence ID" value="TCJ14795.1"/>
    <property type="molecule type" value="Genomic_DNA"/>
</dbReference>
<dbReference type="InterPro" id="IPR003265">
    <property type="entry name" value="HhH-GPD_domain"/>
</dbReference>
<dbReference type="PANTHER" id="PTHR10242">
    <property type="entry name" value="8-OXOGUANINE DNA GLYCOSYLASE"/>
    <property type="match status" value="1"/>
</dbReference>
<gene>
    <name evidence="5" type="ORF">E0L93_13710</name>
</gene>
<dbReference type="AlphaFoldDB" id="A0A4R1BCL3"/>
<dbReference type="InterPro" id="IPR011257">
    <property type="entry name" value="DNA_glycosylase"/>
</dbReference>
<feature type="domain" description="HhH-GPD" evidence="4">
    <location>
        <begin position="139"/>
        <end position="305"/>
    </location>
</feature>
<dbReference type="InterPro" id="IPR052054">
    <property type="entry name" value="Oxidative_DNA_repair_enzyme"/>
</dbReference>
<dbReference type="SMART" id="SM00478">
    <property type="entry name" value="ENDO3c"/>
    <property type="match status" value="1"/>
</dbReference>
<dbReference type="RefSeq" id="WP_132692647.1">
    <property type="nucleotide sequence ID" value="NZ_SKBU01000031.1"/>
</dbReference>
<proteinExistence type="inferred from homology"/>
<evidence type="ECO:0000313" key="5">
    <source>
        <dbReference type="EMBL" id="TCJ14795.1"/>
    </source>
</evidence>
<evidence type="ECO:0000256" key="1">
    <source>
        <dbReference type="ARBA" id="ARBA00010679"/>
    </source>
</evidence>